<sequence length="221" mass="25187">MTFLSSKTLIQLHALFMFILAVYLITSPSSITESDLIFIIGEAMQIDLDPAMSTSQFPFSICAILLVSEALIDLIVVGKLPQLDSILTNLQREQRQTEDRGFSRITLQKPKQTINSWTIQLATIYNEIWTFIAGARFVFFFAVSLFIYTGDSSGATGKKSWVGQGQVRNGLDQVRNRIVFTFAFVEMMFWLWALSNVREERREVVTRLAQQQAAENERNLQ</sequence>
<protein>
    <recommendedName>
        <fullName evidence="4">Increased loss of mitochondrial DNA protein 1</fullName>
    </recommendedName>
</protein>
<keyword evidence="3" id="KW-1185">Reference proteome</keyword>
<dbReference type="PANTHER" id="PTHR28029:SF1">
    <property type="entry name" value="PROTEIN ILM1"/>
    <property type="match status" value="1"/>
</dbReference>
<evidence type="ECO:0000256" key="1">
    <source>
        <dbReference type="SAM" id="Phobius"/>
    </source>
</evidence>
<feature type="transmembrane region" description="Helical" evidence="1">
    <location>
        <begin position="178"/>
        <end position="197"/>
    </location>
</feature>
<organism evidence="2 3">
    <name type="scientific">Talaromyces stipitatus (strain ATCC 10500 / CBS 375.48 / QM 6759 / NRRL 1006)</name>
    <name type="common">Penicillium stipitatum</name>
    <dbReference type="NCBI Taxonomy" id="441959"/>
    <lineage>
        <taxon>Eukaryota</taxon>
        <taxon>Fungi</taxon>
        <taxon>Dikarya</taxon>
        <taxon>Ascomycota</taxon>
        <taxon>Pezizomycotina</taxon>
        <taxon>Eurotiomycetes</taxon>
        <taxon>Eurotiomycetidae</taxon>
        <taxon>Eurotiales</taxon>
        <taxon>Trichocomaceae</taxon>
        <taxon>Talaromyces</taxon>
        <taxon>Talaromyces sect. Talaromyces</taxon>
    </lineage>
</organism>
<feature type="transmembrane region" description="Helical" evidence="1">
    <location>
        <begin position="12"/>
        <end position="31"/>
    </location>
</feature>
<keyword evidence="1" id="KW-0472">Membrane</keyword>
<dbReference type="EMBL" id="EQ962657">
    <property type="protein sequence ID" value="EED15299.1"/>
    <property type="molecule type" value="Genomic_DNA"/>
</dbReference>
<dbReference type="PANTHER" id="PTHR28029">
    <property type="entry name" value="PROTEIN ILM1"/>
    <property type="match status" value="1"/>
</dbReference>
<dbReference type="AlphaFoldDB" id="B8MKE4"/>
<proteinExistence type="predicted"/>
<dbReference type="eggNOG" id="ENOG502RZTE">
    <property type="taxonomic scope" value="Eukaryota"/>
</dbReference>
<dbReference type="HOGENOM" id="CLU_113779_0_0_1"/>
<accession>B8MKE4</accession>
<dbReference type="VEuPathDB" id="FungiDB:TSTA_047480"/>
<dbReference type="OrthoDB" id="5299849at2759"/>
<reference evidence="3" key="1">
    <citation type="journal article" date="2015" name="Genome Announc.">
        <title>Genome sequence of the AIDS-associated pathogen Penicillium marneffei (ATCC18224) and its near taxonomic relative Talaromyces stipitatus (ATCC10500).</title>
        <authorList>
            <person name="Nierman W.C."/>
            <person name="Fedorova-Abrams N.D."/>
            <person name="Andrianopoulos A."/>
        </authorList>
    </citation>
    <scope>NUCLEOTIDE SEQUENCE [LARGE SCALE GENOMIC DNA]</scope>
    <source>
        <strain evidence="3">ATCC 10500 / CBS 375.48 / QM 6759 / NRRL 1006</strain>
    </source>
</reference>
<dbReference type="InterPro" id="IPR018815">
    <property type="entry name" value="Incr_loss_mito_DNA_1"/>
</dbReference>
<keyword evidence="1" id="KW-1133">Transmembrane helix</keyword>
<dbReference type="GeneID" id="8099298"/>
<name>B8MKE4_TALSN</name>
<feature type="transmembrane region" description="Helical" evidence="1">
    <location>
        <begin position="128"/>
        <end position="148"/>
    </location>
</feature>
<dbReference type="PhylomeDB" id="B8MKE4"/>
<dbReference type="OMA" id="FWLWIFI"/>
<dbReference type="Pfam" id="PF10311">
    <property type="entry name" value="Ilm1"/>
    <property type="match status" value="1"/>
</dbReference>
<evidence type="ECO:0000313" key="3">
    <source>
        <dbReference type="Proteomes" id="UP000001745"/>
    </source>
</evidence>
<feature type="transmembrane region" description="Helical" evidence="1">
    <location>
        <begin position="57"/>
        <end position="77"/>
    </location>
</feature>
<gene>
    <name evidence="2" type="ORF">TSTA_047480</name>
</gene>
<dbReference type="Proteomes" id="UP000001745">
    <property type="component" value="Unassembled WGS sequence"/>
</dbReference>
<dbReference type="RefSeq" id="XP_002485252.1">
    <property type="nucleotide sequence ID" value="XM_002485207.1"/>
</dbReference>
<keyword evidence="1" id="KW-0812">Transmembrane</keyword>
<evidence type="ECO:0008006" key="4">
    <source>
        <dbReference type="Google" id="ProtNLM"/>
    </source>
</evidence>
<evidence type="ECO:0000313" key="2">
    <source>
        <dbReference type="EMBL" id="EED15299.1"/>
    </source>
</evidence>
<dbReference type="InParanoid" id="B8MKE4"/>